<dbReference type="Proteomes" id="UP000277580">
    <property type="component" value="Unassembled WGS sequence"/>
</dbReference>
<protein>
    <recommendedName>
        <fullName evidence="2">Protein root UVB sensitive/RUS domain-containing protein</fullName>
    </recommendedName>
</protein>
<evidence type="ECO:0000313" key="4">
    <source>
        <dbReference type="Proteomes" id="UP000277580"/>
    </source>
</evidence>
<keyword evidence="1" id="KW-0472">Membrane</keyword>
<proteinExistence type="predicted"/>
<dbReference type="OrthoDB" id="364779at2759"/>
<dbReference type="InterPro" id="IPR054549">
    <property type="entry name" value="UVB_sens_RUS_dom"/>
</dbReference>
<feature type="transmembrane region" description="Helical" evidence="1">
    <location>
        <begin position="72"/>
        <end position="99"/>
    </location>
</feature>
<dbReference type="EMBL" id="ML119174">
    <property type="protein sequence ID" value="RPB07846.1"/>
    <property type="molecule type" value="Genomic_DNA"/>
</dbReference>
<evidence type="ECO:0000313" key="3">
    <source>
        <dbReference type="EMBL" id="RPB07846.1"/>
    </source>
</evidence>
<evidence type="ECO:0000259" key="2">
    <source>
        <dbReference type="Pfam" id="PF04884"/>
    </source>
</evidence>
<organism evidence="3 4">
    <name type="scientific">Morchella conica CCBAS932</name>
    <dbReference type="NCBI Taxonomy" id="1392247"/>
    <lineage>
        <taxon>Eukaryota</taxon>
        <taxon>Fungi</taxon>
        <taxon>Dikarya</taxon>
        <taxon>Ascomycota</taxon>
        <taxon>Pezizomycotina</taxon>
        <taxon>Pezizomycetes</taxon>
        <taxon>Pezizales</taxon>
        <taxon>Morchellaceae</taxon>
        <taxon>Morchella</taxon>
    </lineage>
</organism>
<dbReference type="AlphaFoldDB" id="A0A3N4KBH1"/>
<reference evidence="3 4" key="1">
    <citation type="journal article" date="2018" name="Nat. Ecol. Evol.">
        <title>Pezizomycetes genomes reveal the molecular basis of ectomycorrhizal truffle lifestyle.</title>
        <authorList>
            <person name="Murat C."/>
            <person name="Payen T."/>
            <person name="Noel B."/>
            <person name="Kuo A."/>
            <person name="Morin E."/>
            <person name="Chen J."/>
            <person name="Kohler A."/>
            <person name="Krizsan K."/>
            <person name="Balestrini R."/>
            <person name="Da Silva C."/>
            <person name="Montanini B."/>
            <person name="Hainaut M."/>
            <person name="Levati E."/>
            <person name="Barry K.W."/>
            <person name="Belfiori B."/>
            <person name="Cichocki N."/>
            <person name="Clum A."/>
            <person name="Dockter R.B."/>
            <person name="Fauchery L."/>
            <person name="Guy J."/>
            <person name="Iotti M."/>
            <person name="Le Tacon F."/>
            <person name="Lindquist E.A."/>
            <person name="Lipzen A."/>
            <person name="Malagnac F."/>
            <person name="Mello A."/>
            <person name="Molinier V."/>
            <person name="Miyauchi S."/>
            <person name="Poulain J."/>
            <person name="Riccioni C."/>
            <person name="Rubini A."/>
            <person name="Sitrit Y."/>
            <person name="Splivallo R."/>
            <person name="Traeger S."/>
            <person name="Wang M."/>
            <person name="Zifcakova L."/>
            <person name="Wipf D."/>
            <person name="Zambonelli A."/>
            <person name="Paolocci F."/>
            <person name="Nowrousian M."/>
            <person name="Ottonello S."/>
            <person name="Baldrian P."/>
            <person name="Spatafora J.W."/>
            <person name="Henrissat B."/>
            <person name="Nagy L.G."/>
            <person name="Aury J.M."/>
            <person name="Wincker P."/>
            <person name="Grigoriev I.V."/>
            <person name="Bonfante P."/>
            <person name="Martin F.M."/>
        </authorList>
    </citation>
    <scope>NUCLEOTIDE SEQUENCE [LARGE SCALE GENOMIC DNA]</scope>
    <source>
        <strain evidence="3 4">CCBAS932</strain>
    </source>
</reference>
<feature type="domain" description="Protein root UVB sensitive/RUS" evidence="2">
    <location>
        <begin position="48"/>
        <end position="80"/>
    </location>
</feature>
<accession>A0A3N4KBH1</accession>
<dbReference type="InParanoid" id="A0A3N4KBH1"/>
<gene>
    <name evidence="3" type="ORF">P167DRAFT_387780</name>
</gene>
<evidence type="ECO:0000256" key="1">
    <source>
        <dbReference type="SAM" id="Phobius"/>
    </source>
</evidence>
<name>A0A3N4KBH1_9PEZI</name>
<keyword evidence="4" id="KW-1185">Reference proteome</keyword>
<keyword evidence="1" id="KW-0812">Transmembrane</keyword>
<sequence length="159" mass="17682">MDVLAPPPATTTPMGLELTERDEAGNITAVFTELAARGPFSVVIPEDTVSYAQRLLNVFLPAGFPASVSSDYVGYVILCLFLFYYYCCCCWVFCGVFSFRAFSAYSGERGANSHIRNCVPVPVPFLLEAFSRERREAPCYRHGRSSVFMSFKPPTPPQH</sequence>
<dbReference type="Pfam" id="PF04884">
    <property type="entry name" value="UVB_sens_prot"/>
    <property type="match status" value="1"/>
</dbReference>
<keyword evidence="1" id="KW-1133">Transmembrane helix</keyword>